<dbReference type="SUPFAM" id="SSF46785">
    <property type="entry name" value="Winged helix' DNA-binding domain"/>
    <property type="match status" value="1"/>
</dbReference>
<dbReference type="CDD" id="cd08420">
    <property type="entry name" value="PBP2_CysL_like"/>
    <property type="match status" value="1"/>
</dbReference>
<dbReference type="Proteomes" id="UP000198660">
    <property type="component" value="Unassembled WGS sequence"/>
</dbReference>
<dbReference type="PANTHER" id="PTHR30126">
    <property type="entry name" value="HTH-TYPE TRANSCRIPTIONAL REGULATOR"/>
    <property type="match status" value="1"/>
</dbReference>
<protein>
    <submittedName>
        <fullName evidence="6">DNA-binding transcriptional regulator, LysR family</fullName>
    </submittedName>
</protein>
<dbReference type="FunFam" id="1.10.10.10:FF:000001">
    <property type="entry name" value="LysR family transcriptional regulator"/>
    <property type="match status" value="1"/>
</dbReference>
<evidence type="ECO:0000256" key="1">
    <source>
        <dbReference type="ARBA" id="ARBA00009437"/>
    </source>
</evidence>
<dbReference type="RefSeq" id="WP_091833931.1">
    <property type="nucleotide sequence ID" value="NZ_FPAA01000002.1"/>
</dbReference>
<dbReference type="InterPro" id="IPR000847">
    <property type="entry name" value="LysR_HTH_N"/>
</dbReference>
<name>A0A1I6PVG0_9BACL</name>
<dbReference type="Pfam" id="PF03466">
    <property type="entry name" value="LysR_substrate"/>
    <property type="match status" value="1"/>
</dbReference>
<evidence type="ECO:0000313" key="7">
    <source>
        <dbReference type="Proteomes" id="UP000198660"/>
    </source>
</evidence>
<proteinExistence type="inferred from homology"/>
<reference evidence="7" key="1">
    <citation type="submission" date="2016-10" db="EMBL/GenBank/DDBJ databases">
        <authorList>
            <person name="Varghese N."/>
            <person name="Submissions S."/>
        </authorList>
    </citation>
    <scope>NUCLEOTIDE SEQUENCE [LARGE SCALE GENOMIC DNA]</scope>
    <source>
        <strain evidence="7">DSM 45789</strain>
    </source>
</reference>
<comment type="similarity">
    <text evidence="1">Belongs to the LysR transcriptional regulatory family.</text>
</comment>
<dbReference type="Pfam" id="PF00126">
    <property type="entry name" value="HTH_1"/>
    <property type="match status" value="1"/>
</dbReference>
<dbReference type="InterPro" id="IPR036390">
    <property type="entry name" value="WH_DNA-bd_sf"/>
</dbReference>
<dbReference type="EMBL" id="FPAA01000002">
    <property type="protein sequence ID" value="SFS44231.1"/>
    <property type="molecule type" value="Genomic_DNA"/>
</dbReference>
<keyword evidence="7" id="KW-1185">Reference proteome</keyword>
<dbReference type="Gene3D" id="3.40.190.290">
    <property type="match status" value="1"/>
</dbReference>
<dbReference type="OrthoDB" id="9785745at2"/>
<keyword evidence="3 6" id="KW-0238">DNA-binding</keyword>
<dbReference type="PRINTS" id="PR00039">
    <property type="entry name" value="HTHLYSR"/>
</dbReference>
<sequence>MEQGLRIFITVAKTRSFSRAAEELHLTQPAVSQQIRALETRYGARLLERNNKSVELTPAGNILLREGSEILNQYARTKRLIDDLTQSASGPLSLGASYTFGEYVLPPMLANFCADYPQIHPKVTIHNTYRIGEEVRRRMLDIGIVEGRLDHPELEVQPVSEDELFLTVPTNHWLANKETIHVHELAHEQWLLREEGSGTREVANQFFLDTDLSPKNILEFGSTQVIKESVESGLGVTILSPWCIRKERRLHTLKTIRIHGYRMHRHFYALTRASSFHTKAMDLFLTFLITEQKNHSFPSP</sequence>
<dbReference type="PROSITE" id="PS50931">
    <property type="entry name" value="HTH_LYSR"/>
    <property type="match status" value="1"/>
</dbReference>
<dbReference type="InterPro" id="IPR005119">
    <property type="entry name" value="LysR_subst-bd"/>
</dbReference>
<dbReference type="AlphaFoldDB" id="A0A1I6PVG0"/>
<evidence type="ECO:0000259" key="5">
    <source>
        <dbReference type="PROSITE" id="PS50931"/>
    </source>
</evidence>
<dbReference type="InterPro" id="IPR036388">
    <property type="entry name" value="WH-like_DNA-bd_sf"/>
</dbReference>
<gene>
    <name evidence="6" type="ORF">SAMN05444972_102162</name>
</gene>
<dbReference type="GO" id="GO:0000976">
    <property type="term" value="F:transcription cis-regulatory region binding"/>
    <property type="evidence" value="ECO:0007669"/>
    <property type="project" value="TreeGrafter"/>
</dbReference>
<keyword evidence="4" id="KW-0804">Transcription</keyword>
<dbReference type="GO" id="GO:0003700">
    <property type="term" value="F:DNA-binding transcription factor activity"/>
    <property type="evidence" value="ECO:0007669"/>
    <property type="project" value="InterPro"/>
</dbReference>
<accession>A0A1I6PVG0</accession>
<evidence type="ECO:0000256" key="3">
    <source>
        <dbReference type="ARBA" id="ARBA00023125"/>
    </source>
</evidence>
<dbReference type="Gene3D" id="1.10.10.10">
    <property type="entry name" value="Winged helix-like DNA-binding domain superfamily/Winged helix DNA-binding domain"/>
    <property type="match status" value="1"/>
</dbReference>
<evidence type="ECO:0000256" key="2">
    <source>
        <dbReference type="ARBA" id="ARBA00023015"/>
    </source>
</evidence>
<dbReference type="PANTHER" id="PTHR30126:SF39">
    <property type="entry name" value="HTH-TYPE TRANSCRIPTIONAL REGULATOR CYSL"/>
    <property type="match status" value="1"/>
</dbReference>
<dbReference type="SUPFAM" id="SSF53850">
    <property type="entry name" value="Periplasmic binding protein-like II"/>
    <property type="match status" value="1"/>
</dbReference>
<evidence type="ECO:0000256" key="4">
    <source>
        <dbReference type="ARBA" id="ARBA00023163"/>
    </source>
</evidence>
<feature type="domain" description="HTH lysR-type" evidence="5">
    <location>
        <begin position="1"/>
        <end position="57"/>
    </location>
</feature>
<evidence type="ECO:0000313" key="6">
    <source>
        <dbReference type="EMBL" id="SFS44231.1"/>
    </source>
</evidence>
<keyword evidence="2" id="KW-0805">Transcription regulation</keyword>
<organism evidence="6 7">
    <name type="scientific">Marininema halotolerans</name>
    <dbReference type="NCBI Taxonomy" id="1155944"/>
    <lineage>
        <taxon>Bacteria</taxon>
        <taxon>Bacillati</taxon>
        <taxon>Bacillota</taxon>
        <taxon>Bacilli</taxon>
        <taxon>Bacillales</taxon>
        <taxon>Thermoactinomycetaceae</taxon>
        <taxon>Marininema</taxon>
    </lineage>
</organism>